<dbReference type="AlphaFoldDB" id="A0A9N8ZBX2"/>
<sequence length="76" mass="9052">MDIEFDICFLLQRQNYSRAEFIRVIKKLREDIYFYKKTVAHSNDIESSETKKHEFKKQIAPLSVTQNGVWLLSEPS</sequence>
<gene>
    <name evidence="1" type="ORF">AMORRO_LOCUS2599</name>
</gene>
<comment type="caution">
    <text evidence="1">The sequence shown here is derived from an EMBL/GenBank/DDBJ whole genome shotgun (WGS) entry which is preliminary data.</text>
</comment>
<evidence type="ECO:0000313" key="1">
    <source>
        <dbReference type="EMBL" id="CAG8487142.1"/>
    </source>
</evidence>
<reference evidence="1" key="1">
    <citation type="submission" date="2021-06" db="EMBL/GenBank/DDBJ databases">
        <authorList>
            <person name="Kallberg Y."/>
            <person name="Tangrot J."/>
            <person name="Rosling A."/>
        </authorList>
    </citation>
    <scope>NUCLEOTIDE SEQUENCE</scope>
    <source>
        <strain evidence="1">CL551</strain>
    </source>
</reference>
<protein>
    <submittedName>
        <fullName evidence="1">12321_t:CDS:1</fullName>
    </submittedName>
</protein>
<accession>A0A9N8ZBX2</accession>
<name>A0A9N8ZBX2_9GLOM</name>
<keyword evidence="2" id="KW-1185">Reference proteome</keyword>
<dbReference type="EMBL" id="CAJVPV010001121">
    <property type="protein sequence ID" value="CAG8487142.1"/>
    <property type="molecule type" value="Genomic_DNA"/>
</dbReference>
<organism evidence="1 2">
    <name type="scientific">Acaulospora morrowiae</name>
    <dbReference type="NCBI Taxonomy" id="94023"/>
    <lineage>
        <taxon>Eukaryota</taxon>
        <taxon>Fungi</taxon>
        <taxon>Fungi incertae sedis</taxon>
        <taxon>Mucoromycota</taxon>
        <taxon>Glomeromycotina</taxon>
        <taxon>Glomeromycetes</taxon>
        <taxon>Diversisporales</taxon>
        <taxon>Acaulosporaceae</taxon>
        <taxon>Acaulospora</taxon>
    </lineage>
</organism>
<proteinExistence type="predicted"/>
<dbReference type="Proteomes" id="UP000789342">
    <property type="component" value="Unassembled WGS sequence"/>
</dbReference>
<evidence type="ECO:0000313" key="2">
    <source>
        <dbReference type="Proteomes" id="UP000789342"/>
    </source>
</evidence>